<gene>
    <name evidence="6" type="ORF">KHX13_01030</name>
</gene>
<dbReference type="Pfam" id="PF03466">
    <property type="entry name" value="LysR_substrate"/>
    <property type="match status" value="1"/>
</dbReference>
<evidence type="ECO:0000256" key="2">
    <source>
        <dbReference type="ARBA" id="ARBA00023015"/>
    </source>
</evidence>
<sequence length="293" mass="33846">MLDHRMETFLTVCETMNFTQAAAKLHITQPAVSQHIRYLEGAYDVPLFHYKERKLMLTPEGALLYKAGLAMRNDDRELRQRLHHARAASQPIHFGVTKTIGEYVVAPPLSRFIRRHPDAALTMKIANTEELIRGLEEGNIQFALVEGYFDPEEFEALRYDTVAFVPVTSARHEFQKTPKKLEDLFTECLILREPGSGTRRLLENQLALMGRQISDFSQRIEIGGMHAILQLLEEDMGVSFLYESAAEGPIREGRLMRIDLADFSVTHDFTFIWEKGSLFDDTYREWCREMMEE</sequence>
<evidence type="ECO:0000256" key="4">
    <source>
        <dbReference type="ARBA" id="ARBA00023163"/>
    </source>
</evidence>
<feature type="domain" description="HTH lysR-type" evidence="5">
    <location>
        <begin position="1"/>
        <end position="58"/>
    </location>
</feature>
<dbReference type="InterPro" id="IPR000847">
    <property type="entry name" value="LysR_HTH_N"/>
</dbReference>
<dbReference type="Proteomes" id="UP000754226">
    <property type="component" value="Unassembled WGS sequence"/>
</dbReference>
<dbReference type="Gene3D" id="3.40.190.10">
    <property type="entry name" value="Periplasmic binding protein-like II"/>
    <property type="match status" value="2"/>
</dbReference>
<dbReference type="AlphaFoldDB" id="A0A943EDE6"/>
<evidence type="ECO:0000256" key="1">
    <source>
        <dbReference type="ARBA" id="ARBA00009437"/>
    </source>
</evidence>
<accession>A0A943EDE6</accession>
<dbReference type="SUPFAM" id="SSF53850">
    <property type="entry name" value="Periplasmic binding protein-like II"/>
    <property type="match status" value="1"/>
</dbReference>
<comment type="similarity">
    <text evidence="1">Belongs to the LysR transcriptional regulatory family.</text>
</comment>
<protein>
    <submittedName>
        <fullName evidence="6">LysR family transcriptional regulator</fullName>
    </submittedName>
</protein>
<dbReference type="InterPro" id="IPR005119">
    <property type="entry name" value="LysR_subst-bd"/>
</dbReference>
<reference evidence="6" key="1">
    <citation type="submission" date="2021-02" db="EMBL/GenBank/DDBJ databases">
        <title>Infant gut strain persistence is associated with maternal origin, phylogeny, and functional potential including surface adhesion and iron acquisition.</title>
        <authorList>
            <person name="Lou Y.C."/>
        </authorList>
    </citation>
    <scope>NUCLEOTIDE SEQUENCE</scope>
    <source>
        <strain evidence="6">L3_106_000M1_dasL3_106_000M1_concoct_15</strain>
    </source>
</reference>
<dbReference type="PANTHER" id="PTHR30126:SF91">
    <property type="entry name" value="LYSR FAMILY TRANSCRIPTIONAL REGULATOR"/>
    <property type="match status" value="1"/>
</dbReference>
<dbReference type="Gene3D" id="1.10.10.10">
    <property type="entry name" value="Winged helix-like DNA-binding domain superfamily/Winged helix DNA-binding domain"/>
    <property type="match status" value="1"/>
</dbReference>
<comment type="caution">
    <text evidence="6">The sequence shown here is derived from an EMBL/GenBank/DDBJ whole genome shotgun (WGS) entry which is preliminary data.</text>
</comment>
<keyword evidence="3" id="KW-0238">DNA-binding</keyword>
<dbReference type="EMBL" id="JAGZCZ010000001">
    <property type="protein sequence ID" value="MBS5518920.1"/>
    <property type="molecule type" value="Genomic_DNA"/>
</dbReference>
<organism evidence="6 7">
    <name type="scientific">Acidaminococcus intestini</name>
    <dbReference type="NCBI Taxonomy" id="187327"/>
    <lineage>
        <taxon>Bacteria</taxon>
        <taxon>Bacillati</taxon>
        <taxon>Bacillota</taxon>
        <taxon>Negativicutes</taxon>
        <taxon>Acidaminococcales</taxon>
        <taxon>Acidaminococcaceae</taxon>
        <taxon>Acidaminococcus</taxon>
    </lineage>
</organism>
<dbReference type="PROSITE" id="PS50931">
    <property type="entry name" value="HTH_LYSR"/>
    <property type="match status" value="1"/>
</dbReference>
<evidence type="ECO:0000259" key="5">
    <source>
        <dbReference type="PROSITE" id="PS50931"/>
    </source>
</evidence>
<dbReference type="GO" id="GO:0000976">
    <property type="term" value="F:transcription cis-regulatory region binding"/>
    <property type="evidence" value="ECO:0007669"/>
    <property type="project" value="TreeGrafter"/>
</dbReference>
<dbReference type="Pfam" id="PF00126">
    <property type="entry name" value="HTH_1"/>
    <property type="match status" value="1"/>
</dbReference>
<dbReference type="PRINTS" id="PR00039">
    <property type="entry name" value="HTHLYSR"/>
</dbReference>
<dbReference type="InterPro" id="IPR036390">
    <property type="entry name" value="WH_DNA-bd_sf"/>
</dbReference>
<name>A0A943EDE6_9FIRM</name>
<keyword evidence="2" id="KW-0805">Transcription regulation</keyword>
<evidence type="ECO:0000313" key="7">
    <source>
        <dbReference type="Proteomes" id="UP000754226"/>
    </source>
</evidence>
<evidence type="ECO:0000256" key="3">
    <source>
        <dbReference type="ARBA" id="ARBA00023125"/>
    </source>
</evidence>
<proteinExistence type="inferred from homology"/>
<dbReference type="SUPFAM" id="SSF46785">
    <property type="entry name" value="Winged helix' DNA-binding domain"/>
    <property type="match status" value="1"/>
</dbReference>
<dbReference type="GO" id="GO:0003700">
    <property type="term" value="F:DNA-binding transcription factor activity"/>
    <property type="evidence" value="ECO:0007669"/>
    <property type="project" value="InterPro"/>
</dbReference>
<dbReference type="PANTHER" id="PTHR30126">
    <property type="entry name" value="HTH-TYPE TRANSCRIPTIONAL REGULATOR"/>
    <property type="match status" value="1"/>
</dbReference>
<keyword evidence="4" id="KW-0804">Transcription</keyword>
<dbReference type="InterPro" id="IPR036388">
    <property type="entry name" value="WH-like_DNA-bd_sf"/>
</dbReference>
<evidence type="ECO:0000313" key="6">
    <source>
        <dbReference type="EMBL" id="MBS5518920.1"/>
    </source>
</evidence>